<evidence type="ECO:0000313" key="2">
    <source>
        <dbReference type="Proteomes" id="UP001372526"/>
    </source>
</evidence>
<dbReference type="Proteomes" id="UP001372526">
    <property type="component" value="Unassembled WGS sequence"/>
</dbReference>
<protein>
    <submittedName>
        <fullName evidence="1">Uncharacterized protein</fullName>
    </submittedName>
</protein>
<organism evidence="1 2">
    <name type="scientific">Bacillus bruguierae</name>
    <dbReference type="NCBI Taxonomy" id="3127667"/>
    <lineage>
        <taxon>Bacteria</taxon>
        <taxon>Bacillati</taxon>
        <taxon>Bacillota</taxon>
        <taxon>Bacilli</taxon>
        <taxon>Bacillales</taxon>
        <taxon>Bacillaceae</taxon>
        <taxon>Bacillus</taxon>
    </lineage>
</organism>
<keyword evidence="2" id="KW-1185">Reference proteome</keyword>
<comment type="caution">
    <text evidence="1">The sequence shown here is derived from an EMBL/GenBank/DDBJ whole genome shotgun (WGS) entry which is preliminary data.</text>
</comment>
<sequence>MISEIVIKKVYLVQWATDLRKSIDGLTAIVKGIWIILSNGFIYENNILTFKPTLNSITSSSFTGRWI</sequence>
<evidence type="ECO:0000313" key="1">
    <source>
        <dbReference type="EMBL" id="MEI4804050.1"/>
    </source>
</evidence>
<gene>
    <name evidence="1" type="ORF">WAZ07_23095</name>
</gene>
<name>A0ABU8FQU4_9BACI</name>
<reference evidence="1 2" key="1">
    <citation type="submission" date="2024-01" db="EMBL/GenBank/DDBJ databases">
        <title>Seven novel Bacillus-like species.</title>
        <authorList>
            <person name="Liu G."/>
        </authorList>
    </citation>
    <scope>NUCLEOTIDE SEQUENCE [LARGE SCALE GENOMIC DNA]</scope>
    <source>
        <strain evidence="1 2">FJAT-51639</strain>
    </source>
</reference>
<accession>A0ABU8FQU4</accession>
<dbReference type="RefSeq" id="WP_336474331.1">
    <property type="nucleotide sequence ID" value="NZ_JBAWSX010000021.1"/>
</dbReference>
<dbReference type="EMBL" id="JBAWSX010000021">
    <property type="protein sequence ID" value="MEI4804050.1"/>
    <property type="molecule type" value="Genomic_DNA"/>
</dbReference>
<proteinExistence type="predicted"/>